<keyword evidence="2" id="KW-1185">Reference proteome</keyword>
<protein>
    <submittedName>
        <fullName evidence="1">Uncharacterized protein</fullName>
    </submittedName>
</protein>
<reference evidence="1" key="1">
    <citation type="submission" date="2023-08" db="EMBL/GenBank/DDBJ databases">
        <authorList>
            <person name="Alioto T."/>
            <person name="Alioto T."/>
            <person name="Gomez Garrido J."/>
        </authorList>
    </citation>
    <scope>NUCLEOTIDE SEQUENCE</scope>
</reference>
<dbReference type="EMBL" id="OX597820">
    <property type="protein sequence ID" value="CAI9725582.1"/>
    <property type="molecule type" value="Genomic_DNA"/>
</dbReference>
<sequence length="80" mass="9013">MLLLPLPSVGYEFIVVFVADTDKDRGGNEKTPNAKMKEEEEVCEGGCRVSTQELTSFYNTRVHTQDGTSCRLLSSNHYRL</sequence>
<organism evidence="1 2">
    <name type="scientific">Octopus vulgaris</name>
    <name type="common">Common octopus</name>
    <dbReference type="NCBI Taxonomy" id="6645"/>
    <lineage>
        <taxon>Eukaryota</taxon>
        <taxon>Metazoa</taxon>
        <taxon>Spiralia</taxon>
        <taxon>Lophotrochozoa</taxon>
        <taxon>Mollusca</taxon>
        <taxon>Cephalopoda</taxon>
        <taxon>Coleoidea</taxon>
        <taxon>Octopodiformes</taxon>
        <taxon>Octopoda</taxon>
        <taxon>Incirrata</taxon>
        <taxon>Octopodidae</taxon>
        <taxon>Octopus</taxon>
    </lineage>
</organism>
<gene>
    <name evidence="1" type="ORF">OCTVUL_1B027976</name>
</gene>
<accession>A0AA36B2R9</accession>
<dbReference type="AlphaFoldDB" id="A0AA36B2R9"/>
<dbReference type="Proteomes" id="UP001162480">
    <property type="component" value="Chromosome 7"/>
</dbReference>
<name>A0AA36B2R9_OCTVU</name>
<proteinExistence type="predicted"/>
<evidence type="ECO:0000313" key="2">
    <source>
        <dbReference type="Proteomes" id="UP001162480"/>
    </source>
</evidence>
<evidence type="ECO:0000313" key="1">
    <source>
        <dbReference type="EMBL" id="CAI9725582.1"/>
    </source>
</evidence>